<dbReference type="FunFam" id="1.10.10.10:FF:000001">
    <property type="entry name" value="LysR family transcriptional regulator"/>
    <property type="match status" value="1"/>
</dbReference>
<evidence type="ECO:0000256" key="4">
    <source>
        <dbReference type="ARBA" id="ARBA00023163"/>
    </source>
</evidence>
<proteinExistence type="inferred from homology"/>
<feature type="domain" description="HTH lysR-type" evidence="5">
    <location>
        <begin position="7"/>
        <end position="64"/>
    </location>
</feature>
<evidence type="ECO:0000256" key="1">
    <source>
        <dbReference type="ARBA" id="ARBA00009437"/>
    </source>
</evidence>
<keyword evidence="2" id="KW-0805">Transcription regulation</keyword>
<protein>
    <submittedName>
        <fullName evidence="6">LysR family transcriptional regulator</fullName>
    </submittedName>
</protein>
<reference evidence="6 7" key="1">
    <citation type="submission" date="2018-06" db="EMBL/GenBank/DDBJ databases">
        <title>Sphaerisporangium craniellae sp. nov., isolated from a marine sponge in the South China Sea.</title>
        <authorList>
            <person name="Li L."/>
        </authorList>
    </citation>
    <scope>NUCLEOTIDE SEQUENCE [LARGE SCALE GENOMIC DNA]</scope>
    <source>
        <strain evidence="6 7">LHW63015</strain>
    </source>
</reference>
<evidence type="ECO:0000259" key="5">
    <source>
        <dbReference type="PROSITE" id="PS50931"/>
    </source>
</evidence>
<dbReference type="PANTHER" id="PTHR30346">
    <property type="entry name" value="TRANSCRIPTIONAL DUAL REGULATOR HCAR-RELATED"/>
    <property type="match status" value="1"/>
</dbReference>
<dbReference type="PRINTS" id="PR00039">
    <property type="entry name" value="HTHLYSR"/>
</dbReference>
<comment type="similarity">
    <text evidence="1">Belongs to the LysR transcriptional regulatory family.</text>
</comment>
<dbReference type="InterPro" id="IPR000847">
    <property type="entry name" value="LysR_HTH_N"/>
</dbReference>
<name>A0A366M0T5_9ACTN</name>
<dbReference type="RefSeq" id="WP_113981104.1">
    <property type="nucleotide sequence ID" value="NZ_QMEY01000004.1"/>
</dbReference>
<gene>
    <name evidence="6" type="ORF">DP939_14110</name>
</gene>
<organism evidence="6 7">
    <name type="scientific">Spongiactinospora rosea</name>
    <dbReference type="NCBI Taxonomy" id="2248750"/>
    <lineage>
        <taxon>Bacteria</taxon>
        <taxon>Bacillati</taxon>
        <taxon>Actinomycetota</taxon>
        <taxon>Actinomycetes</taxon>
        <taxon>Streptosporangiales</taxon>
        <taxon>Streptosporangiaceae</taxon>
        <taxon>Spongiactinospora</taxon>
    </lineage>
</organism>
<evidence type="ECO:0000256" key="2">
    <source>
        <dbReference type="ARBA" id="ARBA00023015"/>
    </source>
</evidence>
<dbReference type="Proteomes" id="UP000253303">
    <property type="component" value="Unassembled WGS sequence"/>
</dbReference>
<dbReference type="Pfam" id="PF03466">
    <property type="entry name" value="LysR_substrate"/>
    <property type="match status" value="1"/>
</dbReference>
<evidence type="ECO:0000313" key="6">
    <source>
        <dbReference type="EMBL" id="RBQ19838.1"/>
    </source>
</evidence>
<dbReference type="InterPro" id="IPR036390">
    <property type="entry name" value="WH_DNA-bd_sf"/>
</dbReference>
<dbReference type="Pfam" id="PF00126">
    <property type="entry name" value="HTH_1"/>
    <property type="match status" value="1"/>
</dbReference>
<dbReference type="Gene3D" id="1.10.10.10">
    <property type="entry name" value="Winged helix-like DNA-binding domain superfamily/Winged helix DNA-binding domain"/>
    <property type="match status" value="1"/>
</dbReference>
<comment type="caution">
    <text evidence="6">The sequence shown here is derived from an EMBL/GenBank/DDBJ whole genome shotgun (WGS) entry which is preliminary data.</text>
</comment>
<accession>A0A366M0T5</accession>
<evidence type="ECO:0000313" key="7">
    <source>
        <dbReference type="Proteomes" id="UP000253303"/>
    </source>
</evidence>
<dbReference type="GO" id="GO:0003700">
    <property type="term" value="F:DNA-binding transcription factor activity"/>
    <property type="evidence" value="ECO:0007669"/>
    <property type="project" value="InterPro"/>
</dbReference>
<dbReference type="GO" id="GO:0032993">
    <property type="term" value="C:protein-DNA complex"/>
    <property type="evidence" value="ECO:0007669"/>
    <property type="project" value="TreeGrafter"/>
</dbReference>
<dbReference type="SUPFAM" id="SSF53850">
    <property type="entry name" value="Periplasmic binding protein-like II"/>
    <property type="match status" value="1"/>
</dbReference>
<keyword evidence="4" id="KW-0804">Transcription</keyword>
<sequence>MQEGADLDLAAVRAFVAVTEDHYFSEAAARLGITQQAISKRIARLEADLGVRLFLRSRSGAGLTADGRAFLPHARALTSIADQALQALRDRSRRLRVDVLDTRLASLDLVRDFHQTIEGTDIEVITSNGLRSAPASLTQGTIDAAFARTTGPLADGLRSTPAFLEPNCLIVGMDHPLAAEREVPMERLSGVTVWMPGNAPGSEWGEYYRLLGAEFDVHIDTSGPDFGWEHYVAEIVSGARIGMTGERCRLPWHPRTARIPLVDPCPVYPTSLLWHHQNHHPLLRSLIRFTESRFPPYDPTRQWLPAPDRPAFEASS</sequence>
<keyword evidence="7" id="KW-1185">Reference proteome</keyword>
<dbReference type="PANTHER" id="PTHR30346:SF0">
    <property type="entry name" value="HCA OPERON TRANSCRIPTIONAL ACTIVATOR HCAR"/>
    <property type="match status" value="1"/>
</dbReference>
<dbReference type="PROSITE" id="PS50931">
    <property type="entry name" value="HTH_LYSR"/>
    <property type="match status" value="1"/>
</dbReference>
<dbReference type="SUPFAM" id="SSF46785">
    <property type="entry name" value="Winged helix' DNA-binding domain"/>
    <property type="match status" value="1"/>
</dbReference>
<keyword evidence="3" id="KW-0238">DNA-binding</keyword>
<dbReference type="GO" id="GO:0003677">
    <property type="term" value="F:DNA binding"/>
    <property type="evidence" value="ECO:0007669"/>
    <property type="project" value="UniProtKB-KW"/>
</dbReference>
<dbReference type="InterPro" id="IPR036388">
    <property type="entry name" value="WH-like_DNA-bd_sf"/>
</dbReference>
<dbReference type="OrthoDB" id="3828349at2"/>
<dbReference type="InterPro" id="IPR005119">
    <property type="entry name" value="LysR_subst-bd"/>
</dbReference>
<dbReference type="EMBL" id="QMEY01000004">
    <property type="protein sequence ID" value="RBQ19838.1"/>
    <property type="molecule type" value="Genomic_DNA"/>
</dbReference>
<dbReference type="AlphaFoldDB" id="A0A366M0T5"/>
<dbReference type="Gene3D" id="3.40.190.10">
    <property type="entry name" value="Periplasmic binding protein-like II"/>
    <property type="match status" value="2"/>
</dbReference>
<evidence type="ECO:0000256" key="3">
    <source>
        <dbReference type="ARBA" id="ARBA00023125"/>
    </source>
</evidence>